<evidence type="ECO:0000313" key="5">
    <source>
        <dbReference type="Proteomes" id="UP000602076"/>
    </source>
</evidence>
<comment type="subcellular location">
    <subcellularLocation>
        <location evidence="1">Cell surface</location>
    </subcellularLocation>
</comment>
<dbReference type="GO" id="GO:0009986">
    <property type="term" value="C:cell surface"/>
    <property type="evidence" value="ECO:0007669"/>
    <property type="project" value="UniProtKB-SubCell"/>
</dbReference>
<dbReference type="Pfam" id="PF07963">
    <property type="entry name" value="N_methyl"/>
    <property type="match status" value="1"/>
</dbReference>
<dbReference type="RefSeq" id="WP_190997370.1">
    <property type="nucleotide sequence ID" value="NZ_JACXSI010000011.1"/>
</dbReference>
<dbReference type="Proteomes" id="UP000602076">
    <property type="component" value="Unassembled WGS sequence"/>
</dbReference>
<reference evidence="4" key="1">
    <citation type="submission" date="2020-09" db="EMBL/GenBank/DDBJ databases">
        <title>Bacillus faecalis sp. nov., a moderately halophilic bacterium isolated from cow faeces.</title>
        <authorList>
            <person name="Jiang L."/>
            <person name="Lee J."/>
        </authorList>
    </citation>
    <scope>NUCLEOTIDE SEQUENCE</scope>
    <source>
        <strain evidence="4">AGMB 02131</strain>
    </source>
</reference>
<dbReference type="GO" id="GO:0030420">
    <property type="term" value="P:establishment of competence for transformation"/>
    <property type="evidence" value="ECO:0007669"/>
    <property type="project" value="UniProtKB-KW"/>
</dbReference>
<evidence type="ECO:0000256" key="2">
    <source>
        <dbReference type="ARBA" id="ARBA00023287"/>
    </source>
</evidence>
<keyword evidence="3" id="KW-0812">Transmembrane</keyword>
<feature type="transmembrane region" description="Helical" evidence="3">
    <location>
        <begin position="12"/>
        <end position="32"/>
    </location>
</feature>
<name>A0A927CU07_9BACI</name>
<keyword evidence="5" id="KW-1185">Reference proteome</keyword>
<dbReference type="EMBL" id="JACXSI010000011">
    <property type="protein sequence ID" value="MBD3107823.1"/>
    <property type="molecule type" value="Genomic_DNA"/>
</dbReference>
<keyword evidence="3" id="KW-1133">Transmembrane helix</keyword>
<proteinExistence type="predicted"/>
<keyword evidence="3" id="KW-0472">Membrane</keyword>
<evidence type="ECO:0000313" key="4">
    <source>
        <dbReference type="EMBL" id="MBD3107823.1"/>
    </source>
</evidence>
<evidence type="ECO:0000256" key="3">
    <source>
        <dbReference type="SAM" id="Phobius"/>
    </source>
</evidence>
<evidence type="ECO:0000256" key="1">
    <source>
        <dbReference type="ARBA" id="ARBA00004241"/>
    </source>
</evidence>
<dbReference type="AlphaFoldDB" id="A0A927CU07"/>
<gene>
    <name evidence="4" type="ORF">IEO70_05540</name>
</gene>
<organism evidence="4 5">
    <name type="scientific">Peribacillus faecalis</name>
    <dbReference type="NCBI Taxonomy" id="2772559"/>
    <lineage>
        <taxon>Bacteria</taxon>
        <taxon>Bacillati</taxon>
        <taxon>Bacillota</taxon>
        <taxon>Bacilli</taxon>
        <taxon>Bacillales</taxon>
        <taxon>Bacillaceae</taxon>
        <taxon>Peribacillus</taxon>
    </lineage>
</organism>
<sequence length="447" mass="48797">MKLKDERGITLVEVLLALTITAIIGGSIYGVLHQTINAKEKSESHNTLRQEANIVMTKLRAIHENSGDLDVEKGGGSSEVIFSSNGSPFVDESEYTIKLDTLKSSEWDIVEILKNDSSTTKTFNSESDIEVTFTIEDKHNNEYELKTTLSGEQRKKDVSINGSYRLLVNKEVFLYSSAFDTGSQGNPNIYGDGASIVITGKNGLDFSGLKGNSSSIEVTSFYINGPLIRDGNSKLGDIGTDNPKGELYVNGDMILKTNGGGEINNIYGQVYVNGNLNIDGKFRVVDSLKYKGTYTGKNTDKTNIERDPNIPSFEFYSFTTRNPDWYTVKRGYTVHKATINKTISIGDNSKVYIESKNITADVSGENMVVVSEGDIIVSGGGSGVLFAPKGNVTFDKGTFTGVIVAKNINLNKAVLKSPPDIQQFFKDLSIGSDEEFPLIIDELLPSN</sequence>
<dbReference type="InterPro" id="IPR012902">
    <property type="entry name" value="N_methyl_site"/>
</dbReference>
<comment type="caution">
    <text evidence="4">The sequence shown here is derived from an EMBL/GenBank/DDBJ whole genome shotgun (WGS) entry which is preliminary data.</text>
</comment>
<accession>A0A927CU07</accession>
<keyword evidence="2" id="KW-0178">Competence</keyword>
<protein>
    <submittedName>
        <fullName evidence="4">Prepilin-type N-terminal cleavage/methylation domain-containing protein</fullName>
    </submittedName>
</protein>